<protein>
    <submittedName>
        <fullName evidence="2">Uncharacterized protein</fullName>
    </submittedName>
</protein>
<gene>
    <name evidence="2" type="ORF">ACFFJC_07760</name>
</gene>
<evidence type="ECO:0000313" key="2">
    <source>
        <dbReference type="EMBL" id="MFC0204170.1"/>
    </source>
</evidence>
<sequence>MTTGAEIPFRRNRFAQGTGSLILDRQREERQRKGEGAGEPMRVWSHGRFVAQ</sequence>
<evidence type="ECO:0000313" key="3">
    <source>
        <dbReference type="Proteomes" id="UP001589798"/>
    </source>
</evidence>
<dbReference type="Proteomes" id="UP001589798">
    <property type="component" value="Unassembled WGS sequence"/>
</dbReference>
<reference evidence="2 3" key="1">
    <citation type="submission" date="2024-09" db="EMBL/GenBank/DDBJ databases">
        <authorList>
            <person name="Sun Q."/>
            <person name="Mori K."/>
        </authorList>
    </citation>
    <scope>NUCLEOTIDE SEQUENCE [LARGE SCALE GENOMIC DNA]</scope>
    <source>
        <strain evidence="2 3">CCM 7706</strain>
    </source>
</reference>
<feature type="region of interest" description="Disordered" evidence="1">
    <location>
        <begin position="16"/>
        <end position="52"/>
    </location>
</feature>
<dbReference type="EMBL" id="JBHLWK010000010">
    <property type="protein sequence ID" value="MFC0204170.1"/>
    <property type="molecule type" value="Genomic_DNA"/>
</dbReference>
<comment type="caution">
    <text evidence="2">The sequence shown here is derived from an EMBL/GenBank/DDBJ whole genome shotgun (WGS) entry which is preliminary data.</text>
</comment>
<keyword evidence="3" id="KW-1185">Reference proteome</keyword>
<accession>A0ABV6CWA8</accession>
<organism evidence="2 3">
    <name type="scientific">Novosphingobium soli</name>
    <dbReference type="NCBI Taxonomy" id="574956"/>
    <lineage>
        <taxon>Bacteria</taxon>
        <taxon>Pseudomonadati</taxon>
        <taxon>Pseudomonadota</taxon>
        <taxon>Alphaproteobacteria</taxon>
        <taxon>Sphingomonadales</taxon>
        <taxon>Sphingomonadaceae</taxon>
        <taxon>Novosphingobium</taxon>
    </lineage>
</organism>
<dbReference type="RefSeq" id="WP_379486927.1">
    <property type="nucleotide sequence ID" value="NZ_JBHLWK010000010.1"/>
</dbReference>
<name>A0ABV6CWA8_9SPHN</name>
<evidence type="ECO:0000256" key="1">
    <source>
        <dbReference type="SAM" id="MobiDB-lite"/>
    </source>
</evidence>
<proteinExistence type="predicted"/>
<feature type="compositionally biased region" description="Basic and acidic residues" evidence="1">
    <location>
        <begin position="24"/>
        <end position="36"/>
    </location>
</feature>